<gene>
    <name evidence="6 10" type="primary">tsf</name>
    <name evidence="10" type="ORF">Hgul01_00083</name>
</gene>
<dbReference type="PANTHER" id="PTHR11741">
    <property type="entry name" value="ELONGATION FACTOR TS"/>
    <property type="match status" value="1"/>
</dbReference>
<dbReference type="EMBL" id="BAABRU010000001">
    <property type="protein sequence ID" value="GAA5526311.1"/>
    <property type="molecule type" value="Genomic_DNA"/>
</dbReference>
<dbReference type="SUPFAM" id="SSF46934">
    <property type="entry name" value="UBA-like"/>
    <property type="match status" value="1"/>
</dbReference>
<comment type="function">
    <text evidence="5 6 7">Associates with the EF-Tu.GDP complex and induces the exchange of GDP to GTP. It remains bound to the aminoacyl-tRNA.EF-Tu.GTP complex up to the GTP hydrolysis stage on the ribosome.</text>
</comment>
<dbReference type="GO" id="GO:0003746">
    <property type="term" value="F:translation elongation factor activity"/>
    <property type="evidence" value="ECO:0007669"/>
    <property type="project" value="UniProtKB-KW"/>
</dbReference>
<dbReference type="InterPro" id="IPR001816">
    <property type="entry name" value="Transl_elong_EFTs/EF1B"/>
</dbReference>
<reference evidence="10 11" key="1">
    <citation type="submission" date="2024-02" db="EMBL/GenBank/DDBJ databases">
        <title>Herpetosiphon gulosus NBRC 112829.</title>
        <authorList>
            <person name="Ichikawa N."/>
            <person name="Katano-Makiyama Y."/>
            <person name="Hidaka K."/>
        </authorList>
    </citation>
    <scope>NUCLEOTIDE SEQUENCE [LARGE SCALE GENOMIC DNA]</scope>
    <source>
        <strain evidence="10 11">NBRC 112829</strain>
    </source>
</reference>
<protein>
    <recommendedName>
        <fullName evidence="2 6">Elongation factor Ts</fullName>
        <shortName evidence="6">EF-Ts</shortName>
    </recommendedName>
</protein>
<dbReference type="SUPFAM" id="SSF54713">
    <property type="entry name" value="Elongation factor Ts (EF-Ts), dimerisation domain"/>
    <property type="match status" value="1"/>
</dbReference>
<accession>A0ABP9WUZ5</accession>
<comment type="subcellular location">
    <subcellularLocation>
        <location evidence="6 8">Cytoplasm</location>
    </subcellularLocation>
</comment>
<dbReference type="InterPro" id="IPR009060">
    <property type="entry name" value="UBA-like_sf"/>
</dbReference>
<evidence type="ECO:0000256" key="2">
    <source>
        <dbReference type="ARBA" id="ARBA00016956"/>
    </source>
</evidence>
<dbReference type="HAMAP" id="MF_00050">
    <property type="entry name" value="EF_Ts"/>
    <property type="match status" value="1"/>
</dbReference>
<dbReference type="InterPro" id="IPR036402">
    <property type="entry name" value="EF-Ts_dimer_sf"/>
</dbReference>
<dbReference type="CDD" id="cd14275">
    <property type="entry name" value="UBA_EF-Ts"/>
    <property type="match status" value="1"/>
</dbReference>
<dbReference type="Gene3D" id="3.30.479.20">
    <property type="entry name" value="Elongation factor Ts, dimerisation domain"/>
    <property type="match status" value="1"/>
</dbReference>
<keyword evidence="3 6" id="KW-0251">Elongation factor</keyword>
<dbReference type="PROSITE" id="PS01126">
    <property type="entry name" value="EF_TS_1"/>
    <property type="match status" value="1"/>
</dbReference>
<sequence length="198" mass="21945">MSISMDQVKELRERTGAGILDCKKALTDTSGDVDAAIKILREKGLAAAAKKSSRDASDGRIEVYVHPGNKVVAIVEVNCETDFVAKTDDFKKLAYDLALHVAATNPSYVNREEVPAAEVEREREILRQQNVDSGKPANIIEKIVEGRIEKFYGEVVLLEQEFVKDPSVKIKDLVQEAIAKLGENIVVRRFSRFEVGSN</sequence>
<dbReference type="InterPro" id="IPR018101">
    <property type="entry name" value="Transl_elong_Ts_CS"/>
</dbReference>
<evidence type="ECO:0000256" key="6">
    <source>
        <dbReference type="HAMAP-Rule" id="MF_00050"/>
    </source>
</evidence>
<feature type="domain" description="Translation elongation factor EFTs/EF1B dimerisation" evidence="9">
    <location>
        <begin position="92"/>
        <end position="196"/>
    </location>
</feature>
<feature type="region of interest" description="Involved in Mg(2+) ion dislocation from EF-Tu" evidence="6">
    <location>
        <begin position="81"/>
        <end position="84"/>
    </location>
</feature>
<evidence type="ECO:0000256" key="7">
    <source>
        <dbReference type="RuleBase" id="RU000642"/>
    </source>
</evidence>
<evidence type="ECO:0000256" key="1">
    <source>
        <dbReference type="ARBA" id="ARBA00005532"/>
    </source>
</evidence>
<evidence type="ECO:0000256" key="8">
    <source>
        <dbReference type="RuleBase" id="RU000643"/>
    </source>
</evidence>
<name>A0ABP9WUZ5_9CHLR</name>
<dbReference type="InterPro" id="IPR014039">
    <property type="entry name" value="Transl_elong_EFTs/EF1B_dimer"/>
</dbReference>
<evidence type="ECO:0000256" key="3">
    <source>
        <dbReference type="ARBA" id="ARBA00022768"/>
    </source>
</evidence>
<comment type="similarity">
    <text evidence="1 6 7">Belongs to the EF-Ts family.</text>
</comment>
<organism evidence="10 11">
    <name type="scientific">Herpetosiphon gulosus</name>
    <dbReference type="NCBI Taxonomy" id="1973496"/>
    <lineage>
        <taxon>Bacteria</taxon>
        <taxon>Bacillati</taxon>
        <taxon>Chloroflexota</taxon>
        <taxon>Chloroflexia</taxon>
        <taxon>Herpetosiphonales</taxon>
        <taxon>Herpetosiphonaceae</taxon>
        <taxon>Herpetosiphon</taxon>
    </lineage>
</organism>
<evidence type="ECO:0000259" key="9">
    <source>
        <dbReference type="Pfam" id="PF00889"/>
    </source>
</evidence>
<dbReference type="Gene3D" id="1.10.286.20">
    <property type="match status" value="1"/>
</dbReference>
<keyword evidence="4 6" id="KW-0648">Protein biosynthesis</keyword>
<evidence type="ECO:0000313" key="11">
    <source>
        <dbReference type="Proteomes" id="UP001428290"/>
    </source>
</evidence>
<dbReference type="Pfam" id="PF00889">
    <property type="entry name" value="EF_TS"/>
    <property type="match status" value="1"/>
</dbReference>
<keyword evidence="6" id="KW-0963">Cytoplasm</keyword>
<dbReference type="PANTHER" id="PTHR11741:SF0">
    <property type="entry name" value="ELONGATION FACTOR TS, MITOCHONDRIAL"/>
    <property type="match status" value="1"/>
</dbReference>
<evidence type="ECO:0000256" key="5">
    <source>
        <dbReference type="ARBA" id="ARBA00025453"/>
    </source>
</evidence>
<keyword evidence="11" id="KW-1185">Reference proteome</keyword>
<comment type="caution">
    <text evidence="10">The sequence shown here is derived from an EMBL/GenBank/DDBJ whole genome shotgun (WGS) entry which is preliminary data.</text>
</comment>
<proteinExistence type="inferred from homology"/>
<evidence type="ECO:0000256" key="4">
    <source>
        <dbReference type="ARBA" id="ARBA00022917"/>
    </source>
</evidence>
<dbReference type="PROSITE" id="PS01127">
    <property type="entry name" value="EF_TS_2"/>
    <property type="match status" value="1"/>
</dbReference>
<evidence type="ECO:0000313" key="10">
    <source>
        <dbReference type="EMBL" id="GAA5526311.1"/>
    </source>
</evidence>
<dbReference type="Proteomes" id="UP001428290">
    <property type="component" value="Unassembled WGS sequence"/>
</dbReference>
<dbReference type="NCBIfam" id="TIGR00116">
    <property type="entry name" value="tsf"/>
    <property type="match status" value="2"/>
</dbReference>
<dbReference type="Gene3D" id="1.10.8.10">
    <property type="entry name" value="DNA helicase RuvA subunit, C-terminal domain"/>
    <property type="match status" value="1"/>
</dbReference>